<feature type="signal peptide" evidence="1">
    <location>
        <begin position="1"/>
        <end position="21"/>
    </location>
</feature>
<evidence type="ECO:0000313" key="2">
    <source>
        <dbReference type="EMBL" id="KAL3876002.1"/>
    </source>
</evidence>
<evidence type="ECO:0000256" key="1">
    <source>
        <dbReference type="SAM" id="SignalP"/>
    </source>
</evidence>
<dbReference type="AlphaFoldDB" id="A0ABD3WPU9"/>
<feature type="chain" id="PRO_5044850085" evidence="1">
    <location>
        <begin position="22"/>
        <end position="144"/>
    </location>
</feature>
<comment type="caution">
    <text evidence="2">The sequence shown here is derived from an EMBL/GenBank/DDBJ whole genome shotgun (WGS) entry which is preliminary data.</text>
</comment>
<gene>
    <name evidence="2" type="ORF">ACJMK2_033891</name>
</gene>
<sequence length="144" mass="16069">MNNIPFLLVVVPSLLCIQVSSQNCNDVINSISNIYRFSETDSAGTLIFNVSKGPSDNITYTIASSFESTLQLYFGYFQNDTFYAFSLNRTLDLEELYTILSNAQTIAFDFTCGTLSKKRTTIYVSSENEFSPSINITGDLNISE</sequence>
<dbReference type="Proteomes" id="UP001634394">
    <property type="component" value="Unassembled WGS sequence"/>
</dbReference>
<feature type="non-terminal residue" evidence="2">
    <location>
        <position position="144"/>
    </location>
</feature>
<dbReference type="EMBL" id="JBJQND010000005">
    <property type="protein sequence ID" value="KAL3876002.1"/>
    <property type="molecule type" value="Genomic_DNA"/>
</dbReference>
<protein>
    <submittedName>
        <fullName evidence="2">Uncharacterized protein</fullName>
    </submittedName>
</protein>
<keyword evidence="1" id="KW-0732">Signal</keyword>
<organism evidence="2 3">
    <name type="scientific">Sinanodonta woodiana</name>
    <name type="common">Chinese pond mussel</name>
    <name type="synonym">Anodonta woodiana</name>
    <dbReference type="NCBI Taxonomy" id="1069815"/>
    <lineage>
        <taxon>Eukaryota</taxon>
        <taxon>Metazoa</taxon>
        <taxon>Spiralia</taxon>
        <taxon>Lophotrochozoa</taxon>
        <taxon>Mollusca</taxon>
        <taxon>Bivalvia</taxon>
        <taxon>Autobranchia</taxon>
        <taxon>Heteroconchia</taxon>
        <taxon>Palaeoheterodonta</taxon>
        <taxon>Unionida</taxon>
        <taxon>Unionoidea</taxon>
        <taxon>Unionidae</taxon>
        <taxon>Unioninae</taxon>
        <taxon>Sinanodonta</taxon>
    </lineage>
</organism>
<proteinExistence type="predicted"/>
<reference evidence="2 3" key="1">
    <citation type="submission" date="2024-11" db="EMBL/GenBank/DDBJ databases">
        <title>Chromosome-level genome assembly of the freshwater bivalve Anodonta woodiana.</title>
        <authorList>
            <person name="Chen X."/>
        </authorList>
    </citation>
    <scope>NUCLEOTIDE SEQUENCE [LARGE SCALE GENOMIC DNA]</scope>
    <source>
        <strain evidence="2">MN2024</strain>
        <tissue evidence="2">Gills</tissue>
    </source>
</reference>
<name>A0ABD3WPU9_SINWO</name>
<accession>A0ABD3WPU9</accession>
<keyword evidence="3" id="KW-1185">Reference proteome</keyword>
<evidence type="ECO:0000313" key="3">
    <source>
        <dbReference type="Proteomes" id="UP001634394"/>
    </source>
</evidence>